<dbReference type="GO" id="GO:0140662">
    <property type="term" value="F:ATP-dependent protein folding chaperone"/>
    <property type="evidence" value="ECO:0007669"/>
    <property type="project" value="InterPro"/>
</dbReference>
<dbReference type="AlphaFoldDB" id="A0A517TXX4"/>
<keyword evidence="5" id="KW-1185">Reference proteome</keyword>
<dbReference type="PRINTS" id="PR00301">
    <property type="entry name" value="HEATSHOCK70"/>
</dbReference>
<dbReference type="InterPro" id="IPR013126">
    <property type="entry name" value="Hsp_70_fam"/>
</dbReference>
<dbReference type="PANTHER" id="PTHR42749">
    <property type="entry name" value="CELL SHAPE-DETERMINING PROTEIN MREB"/>
    <property type="match status" value="1"/>
</dbReference>
<evidence type="ECO:0000313" key="5">
    <source>
        <dbReference type="Proteomes" id="UP000317909"/>
    </source>
</evidence>
<evidence type="ECO:0000256" key="3">
    <source>
        <dbReference type="ARBA" id="ARBA00022840"/>
    </source>
</evidence>
<comment type="similarity">
    <text evidence="1">Belongs to the heat shock protein 70 family.</text>
</comment>
<dbReference type="InterPro" id="IPR018181">
    <property type="entry name" value="Heat_shock_70_CS"/>
</dbReference>
<evidence type="ECO:0000313" key="4">
    <source>
        <dbReference type="EMBL" id="QDT73195.1"/>
    </source>
</evidence>
<reference evidence="4 5" key="1">
    <citation type="submission" date="2019-02" db="EMBL/GenBank/DDBJ databases">
        <title>Deep-cultivation of Planctomycetes and their phenomic and genomic characterization uncovers novel biology.</title>
        <authorList>
            <person name="Wiegand S."/>
            <person name="Jogler M."/>
            <person name="Boedeker C."/>
            <person name="Pinto D."/>
            <person name="Vollmers J."/>
            <person name="Rivas-Marin E."/>
            <person name="Kohn T."/>
            <person name="Peeters S.H."/>
            <person name="Heuer A."/>
            <person name="Rast P."/>
            <person name="Oberbeckmann S."/>
            <person name="Bunk B."/>
            <person name="Jeske O."/>
            <person name="Meyerdierks A."/>
            <person name="Storesund J.E."/>
            <person name="Kallscheuer N."/>
            <person name="Luecker S."/>
            <person name="Lage O.M."/>
            <person name="Pohl T."/>
            <person name="Merkel B.J."/>
            <person name="Hornburger P."/>
            <person name="Mueller R.-W."/>
            <person name="Bruemmer F."/>
            <person name="Labrenz M."/>
            <person name="Spormann A.M."/>
            <person name="Op den Camp H."/>
            <person name="Overmann J."/>
            <person name="Amann R."/>
            <person name="Jetten M.S.M."/>
            <person name="Mascher T."/>
            <person name="Medema M.H."/>
            <person name="Devos D.P."/>
            <person name="Kaster A.-K."/>
            <person name="Ovreas L."/>
            <person name="Rohde M."/>
            <person name="Galperin M.Y."/>
            <person name="Jogler C."/>
        </authorList>
    </citation>
    <scope>NUCLEOTIDE SEQUENCE [LARGE SCALE GENOMIC DNA]</scope>
    <source>
        <strain evidence="4 5">I41</strain>
    </source>
</reference>
<dbReference type="InterPro" id="IPR043129">
    <property type="entry name" value="ATPase_NBD"/>
</dbReference>
<sequence>MIEKERSMTAKYVVGIDLGTTNCVMAYVAIETKSPQVELLEIPQLVAASTIESRPLLPSFLYLAPEHEAASGALGVPWQREMPLAVGEYARRRGAEMPDRTVAAAKSWLCHSGVDRRQPLLPEHAPPEVAKISPVSASRRYLEHLVAAWNAQFPEARLAQQYVVLTVPASFDAAARELTREAAIAAGLPESLVFLEEPQAAVYSWLVARGDEWRRDLSAGDRLLVCDVGGGTTDLTLIDVAEAGGELELRRLAVGDHLLVGGDNMDLTLAHRVAQLFAEQGVKLDAWQSVSLWHSCRDAKEALLAADAPESHRVAVLGRGSKLIGGTVTVDVQRQLAVDLLVGGFFPKCTITDRPQRRRASGFQEIGLPYQADVAITRHLAAFLAAHADGDNRSAAPTHVLFNGGVFKAAAFRALVLDRLGEWSGADKPVRELPGPRDLDFAVARGAAFYGWTKQQGGVRIRSGAARSYYVGIETAGLAIPGAPRPLRALCVVPFGMEEGTAVDVPSNEFGLVLGEPAHFRFFSSAVRQHDRPGALLPTIDEEELAETDSLETMLEAGSDDAETYVPVKFQARITELGVFELWCVSTTSDRRWKLAFSIRDDAQEAAS</sequence>
<dbReference type="EMBL" id="CP036339">
    <property type="protein sequence ID" value="QDT73195.1"/>
    <property type="molecule type" value="Genomic_DNA"/>
</dbReference>
<dbReference type="CDD" id="cd10170">
    <property type="entry name" value="ASKHA_NBD_HSP70"/>
    <property type="match status" value="1"/>
</dbReference>
<dbReference type="KEGG" id="llh:I41_23840"/>
<dbReference type="Proteomes" id="UP000317909">
    <property type="component" value="Chromosome"/>
</dbReference>
<name>A0A517TXX4_9BACT</name>
<dbReference type="Pfam" id="PF00012">
    <property type="entry name" value="HSP70"/>
    <property type="match status" value="1"/>
</dbReference>
<dbReference type="Gene3D" id="3.90.640.10">
    <property type="entry name" value="Actin, Chain A, domain 4"/>
    <property type="match status" value="1"/>
</dbReference>
<dbReference type="GO" id="GO:0005524">
    <property type="term" value="F:ATP binding"/>
    <property type="evidence" value="ECO:0007669"/>
    <property type="project" value="UniProtKB-KW"/>
</dbReference>
<keyword evidence="3" id="KW-0067">ATP-binding</keyword>
<evidence type="ECO:0000256" key="1">
    <source>
        <dbReference type="ARBA" id="ARBA00007381"/>
    </source>
</evidence>
<keyword evidence="2" id="KW-0547">Nucleotide-binding</keyword>
<dbReference type="SUPFAM" id="SSF53067">
    <property type="entry name" value="Actin-like ATPase domain"/>
    <property type="match status" value="2"/>
</dbReference>
<accession>A0A517TXX4</accession>
<organism evidence="4 5">
    <name type="scientific">Lacipirellula limnantheis</name>
    <dbReference type="NCBI Taxonomy" id="2528024"/>
    <lineage>
        <taxon>Bacteria</taxon>
        <taxon>Pseudomonadati</taxon>
        <taxon>Planctomycetota</taxon>
        <taxon>Planctomycetia</taxon>
        <taxon>Pirellulales</taxon>
        <taxon>Lacipirellulaceae</taxon>
        <taxon>Lacipirellula</taxon>
    </lineage>
</organism>
<dbReference type="PROSITE" id="PS00297">
    <property type="entry name" value="HSP70_1"/>
    <property type="match status" value="1"/>
</dbReference>
<protein>
    <submittedName>
        <fullName evidence="4">Chaperone protein DnaK</fullName>
    </submittedName>
</protein>
<gene>
    <name evidence="4" type="primary">dnaK_2</name>
    <name evidence="4" type="ORF">I41_23840</name>
</gene>
<evidence type="ECO:0000256" key="2">
    <source>
        <dbReference type="ARBA" id="ARBA00022741"/>
    </source>
</evidence>
<dbReference type="PANTHER" id="PTHR42749:SF1">
    <property type="entry name" value="CELL SHAPE-DETERMINING PROTEIN MREB"/>
    <property type="match status" value="1"/>
</dbReference>
<dbReference type="Gene3D" id="3.30.420.40">
    <property type="match status" value="2"/>
</dbReference>
<proteinExistence type="inferred from homology"/>